<dbReference type="RefSeq" id="WP_198277757.1">
    <property type="nucleotide sequence ID" value="NZ_BAAAIF010000018.1"/>
</dbReference>
<dbReference type="Proteomes" id="UP000638849">
    <property type="component" value="Unassembled WGS sequence"/>
</dbReference>
<dbReference type="InterPro" id="IPR012441">
    <property type="entry name" value="DUF1643"/>
</dbReference>
<accession>A0ABS0RBI4</accession>
<sequence>MTSAVAARPLADLVVEEDHGFADQPLGTAVFNAARTHRYLLTRLWDPARPLAVFIMLNPSTAGARDNDPTITRCIGFARREKAGGLAVVNLFARCATDPADLKTDPDPVGLPYADSFIDHTVACSPLVIAAWGGHGVLRDRAAQVADRLLRRGIGLRCLGTTNAGQPLHPLYLHGDTPLVPYAPPGT</sequence>
<dbReference type="EMBL" id="JAEEAQ010000146">
    <property type="protein sequence ID" value="MBI0314751.1"/>
    <property type="molecule type" value="Genomic_DNA"/>
</dbReference>
<protein>
    <submittedName>
        <fullName evidence="1">DUF1643 domain-containing protein</fullName>
    </submittedName>
</protein>
<keyword evidence="2" id="KW-1185">Reference proteome</keyword>
<evidence type="ECO:0000313" key="1">
    <source>
        <dbReference type="EMBL" id="MBI0314751.1"/>
    </source>
</evidence>
<evidence type="ECO:0000313" key="2">
    <source>
        <dbReference type="Proteomes" id="UP000638849"/>
    </source>
</evidence>
<reference evidence="1 2" key="1">
    <citation type="submission" date="2020-12" db="EMBL/GenBank/DDBJ databases">
        <authorList>
            <person name="Kusuma A.B."/>
            <person name="Nouioui I."/>
            <person name="Goodfellow M."/>
        </authorList>
    </citation>
    <scope>NUCLEOTIDE SEQUENCE [LARGE SCALE GENOMIC DNA]</scope>
    <source>
        <strain evidence="1 2">DSM 41764</strain>
    </source>
</reference>
<gene>
    <name evidence="1" type="ORF">JBF12_17485</name>
</gene>
<dbReference type="Pfam" id="PF07799">
    <property type="entry name" value="DUF1643"/>
    <property type="match status" value="1"/>
</dbReference>
<comment type="caution">
    <text evidence="1">The sequence shown here is derived from an EMBL/GenBank/DDBJ whole genome shotgun (WGS) entry which is preliminary data.</text>
</comment>
<organism evidence="1 2">
    <name type="scientific">Streptomyces javensis</name>
    <dbReference type="NCBI Taxonomy" id="114698"/>
    <lineage>
        <taxon>Bacteria</taxon>
        <taxon>Bacillati</taxon>
        <taxon>Actinomycetota</taxon>
        <taxon>Actinomycetes</taxon>
        <taxon>Kitasatosporales</taxon>
        <taxon>Streptomycetaceae</taxon>
        <taxon>Streptomyces</taxon>
        <taxon>Streptomyces violaceusniger group</taxon>
    </lineage>
</organism>
<proteinExistence type="predicted"/>
<name>A0ABS0RBI4_9ACTN</name>